<gene>
    <name evidence="1" type="ORF">H9882_04480</name>
</gene>
<sequence>MKQKFRTLMQYPLLVLFFAFIVGFMVLDALWPKRAYSDLERRQLAQRPNFNVGQLLRNEWTALYESYTKDQVVFRDFWMKAQSASESLLFQKVELGGALVGKNDALYTKMFALTPTEEKLLAKNTMLVQQFIQGFEGDVTLLLAPSASLIYQDQLPAGTPMLDEDAALNTIFEAAGTSHVLDLRTLYQENKEQPLFYDTDHHWTSWGAYLAYRAFCEQKGLTPMEVEQTDFVQVPGFLGTTYSKALYWNTKPDTLSYLELDNTMQVWNIDTQLNLTENFSSGLYDMSQLSGTDKYAMFLYGNNGYSTIQGNGEGSILVVKDSYANCFIPFLCENYERIGVIDPRGYKLSIQELAKQEGYDQVLLLFNFQTFKSSNDLNGLALS</sequence>
<evidence type="ECO:0008006" key="3">
    <source>
        <dbReference type="Google" id="ProtNLM"/>
    </source>
</evidence>
<proteinExistence type="predicted"/>
<dbReference type="InterPro" id="IPR025945">
    <property type="entry name" value="DHHW"/>
</dbReference>
<organism evidence="1 2">
    <name type="scientific">Candidatus Allofournierella pullistercoris</name>
    <dbReference type="NCBI Taxonomy" id="2838597"/>
    <lineage>
        <taxon>Bacteria</taxon>
        <taxon>Bacillati</taxon>
        <taxon>Bacillota</taxon>
        <taxon>Clostridia</taxon>
        <taxon>Eubacteriales</taxon>
        <taxon>Oscillospiraceae</taxon>
        <taxon>Allofournierella</taxon>
    </lineage>
</organism>
<evidence type="ECO:0000313" key="1">
    <source>
        <dbReference type="EMBL" id="MBU3806129.1"/>
    </source>
</evidence>
<reference evidence="1" key="1">
    <citation type="journal article" date="2021" name="PeerJ">
        <title>Extensive microbial diversity within the chicken gut microbiome revealed by metagenomics and culture.</title>
        <authorList>
            <person name="Gilroy R."/>
            <person name="Ravi A."/>
            <person name="Getino M."/>
            <person name="Pursley I."/>
            <person name="Horton D.L."/>
            <person name="Alikhan N.F."/>
            <person name="Baker D."/>
            <person name="Gharbi K."/>
            <person name="Hall N."/>
            <person name="Watson M."/>
            <person name="Adriaenssens E.M."/>
            <person name="Foster-Nyarko E."/>
            <person name="Jarju S."/>
            <person name="Secka A."/>
            <person name="Antonio M."/>
            <person name="Oren A."/>
            <person name="Chaudhuri R.R."/>
            <person name="La Ragione R."/>
            <person name="Hildebrand F."/>
            <person name="Pallen M.J."/>
        </authorList>
    </citation>
    <scope>NUCLEOTIDE SEQUENCE</scope>
    <source>
        <strain evidence="1">B5_2728</strain>
    </source>
</reference>
<dbReference type="Proteomes" id="UP000713596">
    <property type="component" value="Unassembled WGS sequence"/>
</dbReference>
<accession>A0A948T2H1</accession>
<protein>
    <recommendedName>
        <fullName evidence="3">AlgX/AlgJ SGNH hydrolase-like domain-containing protein</fullName>
    </recommendedName>
</protein>
<dbReference type="Pfam" id="PF14286">
    <property type="entry name" value="DHHW"/>
    <property type="match status" value="1"/>
</dbReference>
<comment type="caution">
    <text evidence="1">The sequence shown here is derived from an EMBL/GenBank/DDBJ whole genome shotgun (WGS) entry which is preliminary data.</text>
</comment>
<reference evidence="1" key="2">
    <citation type="submission" date="2021-04" db="EMBL/GenBank/DDBJ databases">
        <authorList>
            <person name="Gilroy R."/>
        </authorList>
    </citation>
    <scope>NUCLEOTIDE SEQUENCE</scope>
    <source>
        <strain evidence="1">B5_2728</strain>
    </source>
</reference>
<name>A0A948T2H1_9FIRM</name>
<dbReference type="EMBL" id="JAHLFP010000035">
    <property type="protein sequence ID" value="MBU3806129.1"/>
    <property type="molecule type" value="Genomic_DNA"/>
</dbReference>
<dbReference type="AlphaFoldDB" id="A0A948T2H1"/>
<evidence type="ECO:0000313" key="2">
    <source>
        <dbReference type="Proteomes" id="UP000713596"/>
    </source>
</evidence>